<evidence type="ECO:0000313" key="3">
    <source>
        <dbReference type="Proteomes" id="UP000037178"/>
    </source>
</evidence>
<dbReference type="EMBL" id="LFTY01000002">
    <property type="protein sequence ID" value="KMW59735.1"/>
    <property type="molecule type" value="Genomic_DNA"/>
</dbReference>
<organism evidence="2 3">
    <name type="scientific">Candidatus Rhodobacter oscarellae</name>
    <dbReference type="NCBI Taxonomy" id="1675527"/>
    <lineage>
        <taxon>Bacteria</taxon>
        <taxon>Pseudomonadati</taxon>
        <taxon>Pseudomonadota</taxon>
        <taxon>Alphaproteobacteria</taxon>
        <taxon>Rhodobacterales</taxon>
        <taxon>Rhodobacter group</taxon>
        <taxon>Rhodobacter</taxon>
    </lineage>
</organism>
<reference evidence="2 3" key="1">
    <citation type="submission" date="2015-06" db="EMBL/GenBank/DDBJ databases">
        <title>Draft genome sequence of an Alphaproteobacteria species associated to the Mediterranean sponge Oscarella lobularis.</title>
        <authorList>
            <person name="Jourda C."/>
            <person name="Santini S."/>
            <person name="Claverie J.-M."/>
        </authorList>
    </citation>
    <scope>NUCLEOTIDE SEQUENCE [LARGE SCALE GENOMIC DNA]</scope>
    <source>
        <strain evidence="2">IGS</strain>
    </source>
</reference>
<keyword evidence="1" id="KW-0472">Membrane</keyword>
<keyword evidence="1" id="KW-1133">Transmembrane helix</keyword>
<dbReference type="STRING" id="1675527.AIOL_004718"/>
<protein>
    <recommendedName>
        <fullName evidence="4">EamA domain-containing protein</fullName>
    </recommendedName>
</protein>
<dbReference type="AlphaFoldDB" id="A0A0J9EAC3"/>
<evidence type="ECO:0008006" key="4">
    <source>
        <dbReference type="Google" id="ProtNLM"/>
    </source>
</evidence>
<dbReference type="SUPFAM" id="SSF103481">
    <property type="entry name" value="Multidrug resistance efflux transporter EmrE"/>
    <property type="match status" value="1"/>
</dbReference>
<sequence length="306" mass="32168">MRRGAAFGVALTCFYVVLEATQFVYLGGLFQRIDPFLFGLIVFGGTAVGFTGWTWLVRPKEIAAARAHFKHVVLLNLCALVTFMSYLVSVQLIEPAITYSISSGMMPLSALVFAWFGVTKGGGLRNWSELAGTVVIFAGVVYLSIATLSGWSGFVRGGIWQGALGVATAMLDGVFFTLILALSGRLNAAGVGPAAVMGLRLLLYTVATGAVAAVTAQSMTPLPIWQLLGLCALGFVLAVPPLYVLQRAVALVSTFTIAVLTALGPIVIFGLQILEGRVAFATATLIGLSLYMAGALLTAFGGYRGR</sequence>
<gene>
    <name evidence="2" type="ORF">AIOL_004718</name>
</gene>
<keyword evidence="3" id="KW-1185">Reference proteome</keyword>
<feature type="transmembrane region" description="Helical" evidence="1">
    <location>
        <begin position="130"/>
        <end position="152"/>
    </location>
</feature>
<feature type="transmembrane region" description="Helical" evidence="1">
    <location>
        <begin position="194"/>
        <end position="216"/>
    </location>
</feature>
<keyword evidence="1" id="KW-0812">Transmembrane</keyword>
<evidence type="ECO:0000313" key="2">
    <source>
        <dbReference type="EMBL" id="KMW59735.1"/>
    </source>
</evidence>
<feature type="transmembrane region" description="Helical" evidence="1">
    <location>
        <begin position="69"/>
        <end position="90"/>
    </location>
</feature>
<feature type="transmembrane region" description="Helical" evidence="1">
    <location>
        <begin position="222"/>
        <end position="244"/>
    </location>
</feature>
<feature type="transmembrane region" description="Helical" evidence="1">
    <location>
        <begin position="251"/>
        <end position="274"/>
    </location>
</feature>
<feature type="transmembrane region" description="Helical" evidence="1">
    <location>
        <begin position="280"/>
        <end position="303"/>
    </location>
</feature>
<feature type="transmembrane region" description="Helical" evidence="1">
    <location>
        <begin position="96"/>
        <end position="118"/>
    </location>
</feature>
<accession>A0A0J9EAC3</accession>
<dbReference type="OrthoDB" id="7849120at2"/>
<dbReference type="PATRIC" id="fig|1675527.3.peg.4952"/>
<dbReference type="InterPro" id="IPR037185">
    <property type="entry name" value="EmrE-like"/>
</dbReference>
<feature type="transmembrane region" description="Helical" evidence="1">
    <location>
        <begin position="158"/>
        <end position="182"/>
    </location>
</feature>
<name>A0A0J9EAC3_9RHOB</name>
<comment type="caution">
    <text evidence="2">The sequence shown here is derived from an EMBL/GenBank/DDBJ whole genome shotgun (WGS) entry which is preliminary data.</text>
</comment>
<proteinExistence type="predicted"/>
<evidence type="ECO:0000256" key="1">
    <source>
        <dbReference type="SAM" id="Phobius"/>
    </source>
</evidence>
<feature type="transmembrane region" description="Helical" evidence="1">
    <location>
        <begin position="36"/>
        <end position="57"/>
    </location>
</feature>
<dbReference type="RefSeq" id="WP_049645165.1">
    <property type="nucleotide sequence ID" value="NZ_LFTY01000002.1"/>
</dbReference>
<dbReference type="Proteomes" id="UP000037178">
    <property type="component" value="Unassembled WGS sequence"/>
</dbReference>